<reference evidence="1 2" key="1">
    <citation type="submission" date="2014-12" db="EMBL/GenBank/DDBJ databases">
        <title>Draft genome sequences of 29 type strains of Enterococci.</title>
        <authorList>
            <person name="Zhong Z."/>
            <person name="Sun Z."/>
            <person name="Liu W."/>
            <person name="Zhang W."/>
            <person name="Zhang H."/>
        </authorList>
    </citation>
    <scope>NUCLEOTIDE SEQUENCE [LARGE SCALE GENOMIC DNA]</scope>
    <source>
        <strain evidence="1 2">DSM 15687</strain>
    </source>
</reference>
<dbReference type="AlphaFoldDB" id="A0A1L8WK83"/>
<comment type="caution">
    <text evidence="1">The sequence shown here is derived from an EMBL/GenBank/DDBJ whole genome shotgun (WGS) entry which is preliminary data.</text>
</comment>
<dbReference type="STRING" id="150033.RV14_GL000357"/>
<dbReference type="Pfam" id="PF02620">
    <property type="entry name" value="YceD"/>
    <property type="match status" value="1"/>
</dbReference>
<name>A0A1L8WK83_9ENTE</name>
<sequence length="199" mass="23095">MLLLLRSDEKMKWSLLELRKYQETPLTFRETFDLKEELMKRDNLIVDVAPVAVEGFVSIDKKGYLVHYTVQTTLTVPSTRSLMPVELPMNFTVNELFMTKEQYQLTKEQSPTEEILLIEDGKLDLTVSIEDNILLAIPMRVLTKEEEQATDLPKGTDWEVISEEEYERRKLEDAATKIDPRLAKLSEFFDSTSNEDDKA</sequence>
<evidence type="ECO:0008006" key="3">
    <source>
        <dbReference type="Google" id="ProtNLM"/>
    </source>
</evidence>
<dbReference type="InterPro" id="IPR003772">
    <property type="entry name" value="YceD"/>
</dbReference>
<dbReference type="EMBL" id="JXLB01000011">
    <property type="protein sequence ID" value="OJG81202.1"/>
    <property type="molecule type" value="Genomic_DNA"/>
</dbReference>
<dbReference type="Proteomes" id="UP000182152">
    <property type="component" value="Unassembled WGS sequence"/>
</dbReference>
<protein>
    <recommendedName>
        <fullName evidence="3">Nucleic acid-binding protein</fullName>
    </recommendedName>
</protein>
<accession>A0A1L8WK83</accession>
<gene>
    <name evidence="1" type="ORF">RV14_GL000357</name>
</gene>
<evidence type="ECO:0000313" key="1">
    <source>
        <dbReference type="EMBL" id="OJG81202.1"/>
    </source>
</evidence>
<evidence type="ECO:0000313" key="2">
    <source>
        <dbReference type="Proteomes" id="UP000182152"/>
    </source>
</evidence>
<keyword evidence="2" id="KW-1185">Reference proteome</keyword>
<proteinExistence type="predicted"/>
<organism evidence="1 2">
    <name type="scientific">Enterococcus ratti</name>
    <dbReference type="NCBI Taxonomy" id="150033"/>
    <lineage>
        <taxon>Bacteria</taxon>
        <taxon>Bacillati</taxon>
        <taxon>Bacillota</taxon>
        <taxon>Bacilli</taxon>
        <taxon>Lactobacillales</taxon>
        <taxon>Enterococcaceae</taxon>
        <taxon>Enterococcus</taxon>
    </lineage>
</organism>